<reference evidence="2 3" key="1">
    <citation type="submission" date="2019-08" db="EMBL/GenBank/DDBJ databases">
        <title>A chromosome-level genome assembly, high-density linkage maps, and genome scans reveal the genomic architecture of hybrid incompatibilities underlying speciation via character displacement in darters (Percidae: Etheostominae).</title>
        <authorList>
            <person name="Moran R.L."/>
            <person name="Catchen J.M."/>
            <person name="Fuller R.C."/>
        </authorList>
    </citation>
    <scope>NUCLEOTIDE SEQUENCE [LARGE SCALE GENOMIC DNA]</scope>
    <source>
        <strain evidence="2">EspeVRDwgs_2016</strain>
        <tissue evidence="2">Muscle</tissue>
    </source>
</reference>
<dbReference type="EMBL" id="VOFY01000021">
    <property type="protein sequence ID" value="KAA8581200.1"/>
    <property type="molecule type" value="Genomic_DNA"/>
</dbReference>
<protein>
    <submittedName>
        <fullName evidence="2">Uncharacterized protein</fullName>
    </submittedName>
</protein>
<feature type="compositionally biased region" description="Low complexity" evidence="1">
    <location>
        <begin position="108"/>
        <end position="120"/>
    </location>
</feature>
<evidence type="ECO:0000313" key="3">
    <source>
        <dbReference type="Proteomes" id="UP000327493"/>
    </source>
</evidence>
<feature type="region of interest" description="Disordered" evidence="1">
    <location>
        <begin position="106"/>
        <end position="151"/>
    </location>
</feature>
<keyword evidence="3" id="KW-1185">Reference proteome</keyword>
<evidence type="ECO:0000256" key="1">
    <source>
        <dbReference type="SAM" id="MobiDB-lite"/>
    </source>
</evidence>
<proteinExistence type="predicted"/>
<organism evidence="2 3">
    <name type="scientific">Etheostoma spectabile</name>
    <name type="common">orangethroat darter</name>
    <dbReference type="NCBI Taxonomy" id="54343"/>
    <lineage>
        <taxon>Eukaryota</taxon>
        <taxon>Metazoa</taxon>
        <taxon>Chordata</taxon>
        <taxon>Craniata</taxon>
        <taxon>Vertebrata</taxon>
        <taxon>Euteleostomi</taxon>
        <taxon>Actinopterygii</taxon>
        <taxon>Neopterygii</taxon>
        <taxon>Teleostei</taxon>
        <taxon>Neoteleostei</taxon>
        <taxon>Acanthomorphata</taxon>
        <taxon>Eupercaria</taxon>
        <taxon>Perciformes</taxon>
        <taxon>Percoidei</taxon>
        <taxon>Percidae</taxon>
        <taxon>Etheostomatinae</taxon>
        <taxon>Etheostoma</taxon>
    </lineage>
</organism>
<sequence length="151" mass="16759">MPLSARLLSQYQSQTSTRAKTSTKAEASTKAKACPTASAPTRTVSPRLDVKGDSWTVVGQGRKMTQQADIEDSYAAANIKKTTTKLRQRPNECKKRKLYQQEEATLLVDSVSPSPPVKEVVNPHSSDPSLKDTRKMPSNKRFKMAQHEDIK</sequence>
<dbReference type="AlphaFoldDB" id="A0A5J5CLM1"/>
<feature type="compositionally biased region" description="Low complexity" evidence="1">
    <location>
        <begin position="13"/>
        <end position="33"/>
    </location>
</feature>
<name>A0A5J5CLM1_9PERO</name>
<evidence type="ECO:0000313" key="2">
    <source>
        <dbReference type="EMBL" id="KAA8581200.1"/>
    </source>
</evidence>
<gene>
    <name evidence="2" type="ORF">FQN60_002781</name>
</gene>
<dbReference type="Proteomes" id="UP000327493">
    <property type="component" value="Chromosome 21"/>
</dbReference>
<accession>A0A5J5CLM1</accession>
<feature type="non-terminal residue" evidence="2">
    <location>
        <position position="151"/>
    </location>
</feature>
<feature type="region of interest" description="Disordered" evidence="1">
    <location>
        <begin position="1"/>
        <end position="47"/>
    </location>
</feature>
<comment type="caution">
    <text evidence="2">The sequence shown here is derived from an EMBL/GenBank/DDBJ whole genome shotgun (WGS) entry which is preliminary data.</text>
</comment>